<keyword evidence="1" id="KW-0479">Metal-binding</keyword>
<dbReference type="PANTHER" id="PTHR10587">
    <property type="entry name" value="GLYCOSYL TRANSFERASE-RELATED"/>
    <property type="match status" value="1"/>
</dbReference>
<evidence type="ECO:0000313" key="5">
    <source>
        <dbReference type="Proteomes" id="UP001245285"/>
    </source>
</evidence>
<name>A0ABU3CKZ9_9FLAO</name>
<dbReference type="GO" id="GO:0016787">
    <property type="term" value="F:hydrolase activity"/>
    <property type="evidence" value="ECO:0007669"/>
    <property type="project" value="UniProtKB-KW"/>
</dbReference>
<dbReference type="InterPro" id="IPR050248">
    <property type="entry name" value="Polysacc_deacetylase_ArnD"/>
</dbReference>
<evidence type="ECO:0000256" key="1">
    <source>
        <dbReference type="ARBA" id="ARBA00022723"/>
    </source>
</evidence>
<dbReference type="PANTHER" id="PTHR10587:SF133">
    <property type="entry name" value="CHITIN DEACETYLASE 1-RELATED"/>
    <property type="match status" value="1"/>
</dbReference>
<dbReference type="Proteomes" id="UP001245285">
    <property type="component" value="Unassembled WGS sequence"/>
</dbReference>
<gene>
    <name evidence="4" type="ORF">RM545_09785</name>
</gene>
<dbReference type="EC" id="3.-.-.-" evidence="4"/>
<reference evidence="4 5" key="1">
    <citation type="submission" date="2023-09" db="EMBL/GenBank/DDBJ databases">
        <authorList>
            <person name="Rey-Velasco X."/>
        </authorList>
    </citation>
    <scope>NUCLEOTIDE SEQUENCE [LARGE SCALE GENOMIC DNA]</scope>
    <source>
        <strain evidence="4 5">F260</strain>
    </source>
</reference>
<feature type="domain" description="NodB homology" evidence="3">
    <location>
        <begin position="27"/>
        <end position="225"/>
    </location>
</feature>
<dbReference type="InterPro" id="IPR002509">
    <property type="entry name" value="NODB_dom"/>
</dbReference>
<keyword evidence="5" id="KW-1185">Reference proteome</keyword>
<sequence length="227" mass="26829">MNKFLVKYPSVLRRLYPRRWTKMEIPESIYLTFDDGPIPEITPWVLDLLKEYNARATFFCIGDNVKKHPEIFRRILSEGHNVGNHTFNHLDGWKTSTSAYIENVFKAEKVITSEKNEELQTTNSELRTTNYKPQTTKLFRPPYGRIKNSQARKLANFGYQLVMWDVISWDFDSELTEEECLKNILKNSEEGSIIVFHDSRKAFKNLQKVLPQVLEYYEKKNFSFKSL</sequence>
<dbReference type="CDD" id="cd10917">
    <property type="entry name" value="CE4_NodB_like_6s_7s"/>
    <property type="match status" value="1"/>
</dbReference>
<keyword evidence="2 4" id="KW-0378">Hydrolase</keyword>
<proteinExistence type="predicted"/>
<comment type="caution">
    <text evidence="4">The sequence shown here is derived from an EMBL/GenBank/DDBJ whole genome shotgun (WGS) entry which is preliminary data.</text>
</comment>
<dbReference type="SUPFAM" id="SSF88713">
    <property type="entry name" value="Glycoside hydrolase/deacetylase"/>
    <property type="match status" value="1"/>
</dbReference>
<evidence type="ECO:0000313" key="4">
    <source>
        <dbReference type="EMBL" id="MDT0646981.1"/>
    </source>
</evidence>
<dbReference type="PROSITE" id="PS51677">
    <property type="entry name" value="NODB"/>
    <property type="match status" value="1"/>
</dbReference>
<dbReference type="EMBL" id="JAVRHO010000012">
    <property type="protein sequence ID" value="MDT0646981.1"/>
    <property type="molecule type" value="Genomic_DNA"/>
</dbReference>
<dbReference type="RefSeq" id="WP_311495143.1">
    <property type="nucleotide sequence ID" value="NZ_JAVRHO010000012.1"/>
</dbReference>
<dbReference type="Pfam" id="PF01522">
    <property type="entry name" value="Polysacc_deac_1"/>
    <property type="match status" value="1"/>
</dbReference>
<evidence type="ECO:0000256" key="2">
    <source>
        <dbReference type="ARBA" id="ARBA00022801"/>
    </source>
</evidence>
<dbReference type="InterPro" id="IPR011330">
    <property type="entry name" value="Glyco_hydro/deAcase_b/a-brl"/>
</dbReference>
<dbReference type="Gene3D" id="3.20.20.370">
    <property type="entry name" value="Glycoside hydrolase/deacetylase"/>
    <property type="match status" value="1"/>
</dbReference>
<accession>A0ABU3CKZ9</accession>
<organism evidence="4 5">
    <name type="scientific">Autumnicola lenta</name>
    <dbReference type="NCBI Taxonomy" id="3075593"/>
    <lineage>
        <taxon>Bacteria</taxon>
        <taxon>Pseudomonadati</taxon>
        <taxon>Bacteroidota</taxon>
        <taxon>Flavobacteriia</taxon>
        <taxon>Flavobacteriales</taxon>
        <taxon>Flavobacteriaceae</taxon>
        <taxon>Autumnicola</taxon>
    </lineage>
</organism>
<evidence type="ECO:0000259" key="3">
    <source>
        <dbReference type="PROSITE" id="PS51677"/>
    </source>
</evidence>
<protein>
    <submittedName>
        <fullName evidence="4">Polysaccharide deacetylase family protein</fullName>
        <ecNumber evidence="4">3.-.-.-</ecNumber>
    </submittedName>
</protein>